<name>A0A9X8MX57_9ACTN</name>
<evidence type="ECO:0000313" key="1">
    <source>
        <dbReference type="EMBL" id="SHM17062.1"/>
    </source>
</evidence>
<proteinExistence type="predicted"/>
<organism evidence="1 2">
    <name type="scientific">Streptomyces yunnanensis</name>
    <dbReference type="NCBI Taxonomy" id="156453"/>
    <lineage>
        <taxon>Bacteria</taxon>
        <taxon>Bacillati</taxon>
        <taxon>Actinomycetota</taxon>
        <taxon>Actinomycetes</taxon>
        <taxon>Kitasatosporales</taxon>
        <taxon>Streptomycetaceae</taxon>
        <taxon>Streptomyces</taxon>
    </lineage>
</organism>
<sequence length="56" mass="5993">MTVHGQIVGLAHGRGDVAEFLRRAGVAGPAEDIALDDPRLVEWRGGSLDDWPMPSP</sequence>
<reference evidence="2" key="1">
    <citation type="submission" date="2016-11" db="EMBL/GenBank/DDBJ databases">
        <authorList>
            <person name="Jaros S."/>
            <person name="Januszkiewicz K."/>
            <person name="Wedrychowicz H."/>
        </authorList>
    </citation>
    <scope>NUCLEOTIDE SEQUENCE [LARGE SCALE GENOMIC DNA]</scope>
    <source>
        <strain evidence="2">CGMCC 4.3555</strain>
    </source>
</reference>
<evidence type="ECO:0000313" key="2">
    <source>
        <dbReference type="Proteomes" id="UP000184388"/>
    </source>
</evidence>
<dbReference type="Proteomes" id="UP000184388">
    <property type="component" value="Unassembled WGS sequence"/>
</dbReference>
<protein>
    <submittedName>
        <fullName evidence="1">Uncharacterized protein</fullName>
    </submittedName>
</protein>
<accession>A0A9X8MX57</accession>
<comment type="caution">
    <text evidence="1">The sequence shown here is derived from an EMBL/GenBank/DDBJ whole genome shotgun (WGS) entry which is preliminary data.</text>
</comment>
<gene>
    <name evidence="1" type="ORF">SAMN05216268_1093</name>
</gene>
<dbReference type="AlphaFoldDB" id="A0A9X8MX57"/>
<dbReference type="EMBL" id="FRBK01000009">
    <property type="protein sequence ID" value="SHM17062.1"/>
    <property type="molecule type" value="Genomic_DNA"/>
</dbReference>